<organism evidence="5 6">
    <name type="scientific">Roseibium aggregatum</name>
    <dbReference type="NCBI Taxonomy" id="187304"/>
    <lineage>
        <taxon>Bacteria</taxon>
        <taxon>Pseudomonadati</taxon>
        <taxon>Pseudomonadota</taxon>
        <taxon>Alphaproteobacteria</taxon>
        <taxon>Hyphomicrobiales</taxon>
        <taxon>Stappiaceae</taxon>
        <taxon>Roseibium</taxon>
    </lineage>
</organism>
<evidence type="ECO:0000313" key="5">
    <source>
        <dbReference type="EMBL" id="MBN9671710.1"/>
    </source>
</evidence>
<comment type="caution">
    <text evidence="5">The sequence shown here is derived from an EMBL/GenBank/DDBJ whole genome shotgun (WGS) entry which is preliminary data.</text>
</comment>
<name>A0A939EH90_9HYPH</name>
<protein>
    <submittedName>
        <fullName evidence="5">3-hydroxyacyl-CoA dehydrogenase family protein</fullName>
    </submittedName>
</protein>
<dbReference type="GO" id="GO:0006631">
    <property type="term" value="P:fatty acid metabolic process"/>
    <property type="evidence" value="ECO:0007669"/>
    <property type="project" value="InterPro"/>
</dbReference>
<dbReference type="PROSITE" id="PS51257">
    <property type="entry name" value="PROKAR_LIPOPROTEIN"/>
    <property type="match status" value="1"/>
</dbReference>
<dbReference type="SUPFAM" id="SSF51735">
    <property type="entry name" value="NAD(P)-binding Rossmann-fold domains"/>
    <property type="match status" value="1"/>
</dbReference>
<reference evidence="5" key="1">
    <citation type="submission" date="2020-12" db="EMBL/GenBank/DDBJ databases">
        <title>Oil enriched cultivation method for isolating marine PHA-producing bacteria.</title>
        <authorList>
            <person name="Zheng W."/>
            <person name="Yu S."/>
            <person name="Huang Y."/>
        </authorList>
    </citation>
    <scope>NUCLEOTIDE SEQUENCE</scope>
    <source>
        <strain evidence="5">SY-2-12</strain>
    </source>
</reference>
<dbReference type="InterPro" id="IPR006108">
    <property type="entry name" value="3HC_DH_C"/>
</dbReference>
<dbReference type="RefSeq" id="WP_207141571.1">
    <property type="nucleotide sequence ID" value="NZ_JAEKJZ010000003.1"/>
</dbReference>
<dbReference type="GO" id="GO:0070403">
    <property type="term" value="F:NAD+ binding"/>
    <property type="evidence" value="ECO:0007669"/>
    <property type="project" value="InterPro"/>
</dbReference>
<dbReference type="Gene3D" id="3.40.50.720">
    <property type="entry name" value="NAD(P)-binding Rossmann-like Domain"/>
    <property type="match status" value="1"/>
</dbReference>
<dbReference type="PIRSF" id="PIRSF000105">
    <property type="entry name" value="HCDH"/>
    <property type="match status" value="1"/>
</dbReference>
<dbReference type="Gene3D" id="1.10.1040.10">
    <property type="entry name" value="N-(1-d-carboxylethyl)-l-norvaline Dehydrogenase, domain 2"/>
    <property type="match status" value="1"/>
</dbReference>
<dbReference type="InterPro" id="IPR022694">
    <property type="entry name" value="3-OHacyl-CoA_DH"/>
</dbReference>
<dbReference type="PANTHER" id="PTHR48075">
    <property type="entry name" value="3-HYDROXYACYL-COA DEHYDROGENASE FAMILY PROTEIN"/>
    <property type="match status" value="1"/>
</dbReference>
<dbReference type="SUPFAM" id="SSF48179">
    <property type="entry name" value="6-phosphogluconate dehydrogenase C-terminal domain-like"/>
    <property type="match status" value="1"/>
</dbReference>
<dbReference type="InterPro" id="IPR008927">
    <property type="entry name" value="6-PGluconate_DH-like_C_sf"/>
</dbReference>
<evidence type="ECO:0000256" key="2">
    <source>
        <dbReference type="PIRSR" id="PIRSR000105-1"/>
    </source>
</evidence>
<dbReference type="GO" id="GO:0016616">
    <property type="term" value="F:oxidoreductase activity, acting on the CH-OH group of donors, NAD or NADP as acceptor"/>
    <property type="evidence" value="ECO:0007669"/>
    <property type="project" value="InterPro"/>
</dbReference>
<feature type="domain" description="3-hydroxyacyl-CoA dehydrogenase C-terminal" evidence="3">
    <location>
        <begin position="187"/>
        <end position="285"/>
    </location>
</feature>
<dbReference type="PANTHER" id="PTHR48075:SF5">
    <property type="entry name" value="3-HYDROXYBUTYRYL-COA DEHYDROGENASE"/>
    <property type="match status" value="1"/>
</dbReference>
<dbReference type="InterPro" id="IPR036291">
    <property type="entry name" value="NAD(P)-bd_dom_sf"/>
</dbReference>
<dbReference type="InterPro" id="IPR013328">
    <property type="entry name" value="6PGD_dom2"/>
</dbReference>
<dbReference type="Pfam" id="PF02737">
    <property type="entry name" value="3HCDH_N"/>
    <property type="match status" value="1"/>
</dbReference>
<proteinExistence type="predicted"/>
<dbReference type="EMBL" id="JAEKJZ010000003">
    <property type="protein sequence ID" value="MBN9671710.1"/>
    <property type="molecule type" value="Genomic_DNA"/>
</dbReference>
<evidence type="ECO:0000313" key="6">
    <source>
        <dbReference type="Proteomes" id="UP000664096"/>
    </source>
</evidence>
<feature type="site" description="Important for catalytic activity" evidence="2">
    <location>
        <position position="140"/>
    </location>
</feature>
<evidence type="ECO:0000259" key="3">
    <source>
        <dbReference type="Pfam" id="PF00725"/>
    </source>
</evidence>
<gene>
    <name evidence="5" type="ORF">JF539_15285</name>
</gene>
<feature type="domain" description="3-hydroxyacyl-CoA dehydrogenase NAD binding" evidence="4">
    <location>
        <begin position="6"/>
        <end position="180"/>
    </location>
</feature>
<sequence length="316" mass="33871">MEIQRVAVIGAGTMGHALALVHALGGCPVNLFDSSPEVLSGAPVRIAAACGTLEEAGRISEEQAQAALQRIAFSGSLAEAVATADLIVEAVVEKAGIKRSVFAEIDAHAPMEAVIASNTSYLDVFPLIPQARQATSAIAHWYTPPYIVDLVDLVSGPRTNPEIVPALKSLYEGWGKAPLEFDTMVPGYIANRLQAALNLECLRMIEEFGVSAEDIDFSIRHGLVERLAVLGHMRKMDFTGLEMVRNGIASGTYQPPVNNGQSPVLDRLIEDGRSGVGAGAGFFDYGGASAEELFHDRDLRLLKFKTQLKNLMGEKQ</sequence>
<accession>A0A939EH90</accession>
<dbReference type="Proteomes" id="UP000664096">
    <property type="component" value="Unassembled WGS sequence"/>
</dbReference>
<keyword evidence="1" id="KW-0560">Oxidoreductase</keyword>
<dbReference type="AlphaFoldDB" id="A0A939EH90"/>
<evidence type="ECO:0000259" key="4">
    <source>
        <dbReference type="Pfam" id="PF02737"/>
    </source>
</evidence>
<dbReference type="Pfam" id="PF00725">
    <property type="entry name" value="3HCDH"/>
    <property type="match status" value="1"/>
</dbReference>
<dbReference type="InterPro" id="IPR006176">
    <property type="entry name" value="3-OHacyl-CoA_DH_NAD-bd"/>
</dbReference>
<evidence type="ECO:0000256" key="1">
    <source>
        <dbReference type="ARBA" id="ARBA00023002"/>
    </source>
</evidence>